<evidence type="ECO:0000313" key="2">
    <source>
        <dbReference type="Proteomes" id="UP000712600"/>
    </source>
</evidence>
<comment type="caution">
    <text evidence="1">The sequence shown here is derived from an EMBL/GenBank/DDBJ whole genome shotgun (WGS) entry which is preliminary data.</text>
</comment>
<name>A0A8S9P7L3_BRACR</name>
<protein>
    <submittedName>
        <fullName evidence="1">Uncharacterized protein</fullName>
    </submittedName>
</protein>
<gene>
    <name evidence="1" type="ORF">F2Q69_00008325</name>
</gene>
<dbReference type="EMBL" id="QGKX02001521">
    <property type="protein sequence ID" value="KAF3509187.1"/>
    <property type="molecule type" value="Genomic_DNA"/>
</dbReference>
<proteinExistence type="predicted"/>
<evidence type="ECO:0000313" key="1">
    <source>
        <dbReference type="EMBL" id="KAF3509187.1"/>
    </source>
</evidence>
<dbReference type="AlphaFoldDB" id="A0A8S9P7L3"/>
<sequence>MAPALAMFFSSQKWISRNQSCDSDRPGEMSMKYMVTGDFLVVWRWPSATARLATDGKLCSSEIYGVAVNVNGTAARRWPSATARLATDGKLCSSEIYGVAVNVNGTAARFVNSSFNRLNFSVYGAVTCTIPTDVASYTYLSRCECP</sequence>
<reference evidence="1" key="1">
    <citation type="submission" date="2019-12" db="EMBL/GenBank/DDBJ databases">
        <title>Genome sequencing and annotation of Brassica cretica.</title>
        <authorList>
            <person name="Studholme D.J."/>
            <person name="Sarris P."/>
        </authorList>
    </citation>
    <scope>NUCLEOTIDE SEQUENCE</scope>
    <source>
        <strain evidence="1">PFS-109/04</strain>
        <tissue evidence="1">Leaf</tissue>
    </source>
</reference>
<dbReference type="Proteomes" id="UP000712600">
    <property type="component" value="Unassembled WGS sequence"/>
</dbReference>
<organism evidence="1 2">
    <name type="scientific">Brassica cretica</name>
    <name type="common">Mustard</name>
    <dbReference type="NCBI Taxonomy" id="69181"/>
    <lineage>
        <taxon>Eukaryota</taxon>
        <taxon>Viridiplantae</taxon>
        <taxon>Streptophyta</taxon>
        <taxon>Embryophyta</taxon>
        <taxon>Tracheophyta</taxon>
        <taxon>Spermatophyta</taxon>
        <taxon>Magnoliopsida</taxon>
        <taxon>eudicotyledons</taxon>
        <taxon>Gunneridae</taxon>
        <taxon>Pentapetalae</taxon>
        <taxon>rosids</taxon>
        <taxon>malvids</taxon>
        <taxon>Brassicales</taxon>
        <taxon>Brassicaceae</taxon>
        <taxon>Brassiceae</taxon>
        <taxon>Brassica</taxon>
    </lineage>
</organism>
<accession>A0A8S9P7L3</accession>